<dbReference type="InterPro" id="IPR043129">
    <property type="entry name" value="ATPase_NBD"/>
</dbReference>
<evidence type="ECO:0000313" key="11">
    <source>
        <dbReference type="Proteomes" id="UP000017052"/>
    </source>
</evidence>
<evidence type="ECO:0000259" key="8">
    <source>
        <dbReference type="Pfam" id="PF00370"/>
    </source>
</evidence>
<keyword evidence="11" id="KW-1185">Reference proteome</keyword>
<keyword evidence="5 10" id="KW-0418">Kinase</keyword>
<dbReference type="Pfam" id="PF00370">
    <property type="entry name" value="FGGY_N"/>
    <property type="match status" value="1"/>
</dbReference>
<keyword evidence="2" id="KW-0859">Xylose metabolism</keyword>
<dbReference type="OrthoDB" id="9761504at2"/>
<dbReference type="Proteomes" id="UP000017052">
    <property type="component" value="Unassembled WGS sequence"/>
</dbReference>
<protein>
    <submittedName>
        <fullName evidence="10">Carbohydrate kinase, FGGY family protein</fullName>
    </submittedName>
</protein>
<gene>
    <name evidence="10" type="ORF">HMPREF0682_1200</name>
</gene>
<dbReference type="AlphaFoldDB" id="U2PG44"/>
<name>U2PG44_9ACTN</name>
<dbReference type="PANTHER" id="PTHR43095:SF5">
    <property type="entry name" value="XYLULOSE KINASE"/>
    <property type="match status" value="1"/>
</dbReference>
<evidence type="ECO:0000256" key="5">
    <source>
        <dbReference type="ARBA" id="ARBA00022777"/>
    </source>
</evidence>
<dbReference type="RefSeq" id="WP_021798889.1">
    <property type="nucleotide sequence ID" value="NZ_ACVN02000325.1"/>
</dbReference>
<keyword evidence="3" id="KW-0808">Transferase</keyword>
<sequence>MGRYAAVDLGAGSGRVIVGELTEGCLLTCEVHRFRNDPVPLPEAGGVRLCWKATELFAQVRAGLSKAAAQGPLEAIGIDTWGVDYGLLDVDGVLTAPVVSYRDRRTAGVPSRVFEQIDPAVLYARTGTQVQEFNTVFQLLSSTGSRALARADRLLLLPDLLAYWLSGVARTEVTNASTTGLLDPVGRQWSDEVLDALDQGPAIRRLLTPLSEPGTVLGPVLPRILPEAATASGAPTPVVTVGSHDTASAVVGVPAGGDAFAFISSGTWSLVGLELSEPILTEASRADNFTNELGVDGTVRYLRNVSGMWTLNHCIAQWQDETGQLQDLTALLAEAFEEPPLARIVDLNDDTLLDPGPMTERINALLEFTGQPAARTRAQVVRTIMDSLALAYRAAVRAACRHSGRTVDVVHVVGGGSRNIRLCRATADATGLPVVAGPAEGTALGNLLVCARAVGDLSGGLDRLRAVGAASCALTRYEPTHCPEALAAWRAASQTLESLTQGKANRS</sequence>
<evidence type="ECO:0000256" key="4">
    <source>
        <dbReference type="ARBA" id="ARBA00022741"/>
    </source>
</evidence>
<evidence type="ECO:0000256" key="6">
    <source>
        <dbReference type="ARBA" id="ARBA00022840"/>
    </source>
</evidence>
<dbReference type="InterPro" id="IPR018484">
    <property type="entry name" value="FGGY_N"/>
</dbReference>
<organism evidence="10 11">
    <name type="scientific">Propionibacterium acidifaciens F0233</name>
    <dbReference type="NCBI Taxonomy" id="553198"/>
    <lineage>
        <taxon>Bacteria</taxon>
        <taxon>Bacillati</taxon>
        <taxon>Actinomycetota</taxon>
        <taxon>Actinomycetes</taxon>
        <taxon>Propionibacteriales</taxon>
        <taxon>Propionibacteriaceae</taxon>
        <taxon>Propionibacterium</taxon>
    </lineage>
</organism>
<dbReference type="PANTHER" id="PTHR43095">
    <property type="entry name" value="SUGAR KINASE"/>
    <property type="match status" value="1"/>
</dbReference>
<proteinExistence type="inferred from homology"/>
<keyword evidence="6" id="KW-0067">ATP-binding</keyword>
<dbReference type="SUPFAM" id="SSF53067">
    <property type="entry name" value="Actin-like ATPase domain"/>
    <property type="match status" value="2"/>
</dbReference>
<dbReference type="GO" id="GO:0019301">
    <property type="term" value="P:rhamnose catabolic process"/>
    <property type="evidence" value="ECO:0007669"/>
    <property type="project" value="InterPro"/>
</dbReference>
<comment type="similarity">
    <text evidence="1">Belongs to the FGGY kinase family.</text>
</comment>
<dbReference type="GO" id="GO:0005524">
    <property type="term" value="F:ATP binding"/>
    <property type="evidence" value="ECO:0007669"/>
    <property type="project" value="UniProtKB-KW"/>
</dbReference>
<evidence type="ECO:0000256" key="1">
    <source>
        <dbReference type="ARBA" id="ARBA00009156"/>
    </source>
</evidence>
<dbReference type="GeneID" id="95359372"/>
<dbReference type="InterPro" id="IPR018485">
    <property type="entry name" value="FGGY_C"/>
</dbReference>
<evidence type="ECO:0000256" key="3">
    <source>
        <dbReference type="ARBA" id="ARBA00022679"/>
    </source>
</evidence>
<dbReference type="CDD" id="cd07771">
    <property type="entry name" value="ASKHA_NBD_FGGY_RhaB-like"/>
    <property type="match status" value="1"/>
</dbReference>
<keyword evidence="7" id="KW-0684">Rhamnose metabolism</keyword>
<comment type="caution">
    <text evidence="10">The sequence shown here is derived from an EMBL/GenBank/DDBJ whole genome shotgun (WGS) entry which is preliminary data.</text>
</comment>
<keyword evidence="4" id="KW-0547">Nucleotide-binding</keyword>
<reference evidence="10" key="1">
    <citation type="submission" date="2013-08" db="EMBL/GenBank/DDBJ databases">
        <authorList>
            <person name="Durkin A.S."/>
            <person name="Haft D.R."/>
            <person name="McCorrison J."/>
            <person name="Torralba M."/>
            <person name="Gillis M."/>
            <person name="Haft D.H."/>
            <person name="Methe B."/>
            <person name="Sutton G."/>
            <person name="Nelson K.E."/>
        </authorList>
    </citation>
    <scope>NUCLEOTIDE SEQUENCE [LARGE SCALE GENOMIC DNA]</scope>
    <source>
        <strain evidence="10">F0233</strain>
    </source>
</reference>
<dbReference type="InterPro" id="IPR050406">
    <property type="entry name" value="FGGY_Carb_Kinase"/>
</dbReference>
<dbReference type="EMBL" id="ACVN02000325">
    <property type="protein sequence ID" value="ERK49490.1"/>
    <property type="molecule type" value="Genomic_DNA"/>
</dbReference>
<dbReference type="Pfam" id="PF02782">
    <property type="entry name" value="FGGY_C"/>
    <property type="match status" value="1"/>
</dbReference>
<keyword evidence="2" id="KW-0119">Carbohydrate metabolism</keyword>
<evidence type="ECO:0000259" key="9">
    <source>
        <dbReference type="Pfam" id="PF02782"/>
    </source>
</evidence>
<feature type="domain" description="Carbohydrate kinase FGGY C-terminal" evidence="9">
    <location>
        <begin position="262"/>
        <end position="453"/>
    </location>
</feature>
<feature type="domain" description="Carbohydrate kinase FGGY N-terminal" evidence="8">
    <location>
        <begin position="5"/>
        <end position="252"/>
    </location>
</feature>
<dbReference type="Gene3D" id="3.30.420.40">
    <property type="match status" value="2"/>
</dbReference>
<dbReference type="InterPro" id="IPR013449">
    <property type="entry name" value="Rhamnulokinase"/>
</dbReference>
<evidence type="ECO:0000313" key="10">
    <source>
        <dbReference type="EMBL" id="ERK49490.1"/>
    </source>
</evidence>
<dbReference type="GO" id="GO:0008993">
    <property type="term" value="F:rhamnulokinase activity"/>
    <property type="evidence" value="ECO:0007669"/>
    <property type="project" value="InterPro"/>
</dbReference>
<accession>U2PG44</accession>
<evidence type="ECO:0000256" key="7">
    <source>
        <dbReference type="ARBA" id="ARBA00023308"/>
    </source>
</evidence>
<dbReference type="GO" id="GO:0042732">
    <property type="term" value="P:D-xylose metabolic process"/>
    <property type="evidence" value="ECO:0007669"/>
    <property type="project" value="UniProtKB-KW"/>
</dbReference>
<evidence type="ECO:0000256" key="2">
    <source>
        <dbReference type="ARBA" id="ARBA00022629"/>
    </source>
</evidence>